<reference evidence="6 7" key="1">
    <citation type="submission" date="2018-11" db="EMBL/GenBank/DDBJ databases">
        <title>Sequencing the genomes of 1000 actinobacteria strains.</title>
        <authorList>
            <person name="Klenk H.-P."/>
        </authorList>
    </citation>
    <scope>NUCLEOTIDE SEQUENCE [LARGE SCALE GENOMIC DNA]</scope>
    <source>
        <strain evidence="6 7">DSM 11294</strain>
    </source>
</reference>
<dbReference type="InterPro" id="IPR006047">
    <property type="entry name" value="GH13_cat_dom"/>
</dbReference>
<dbReference type="PIRSF" id="PIRSF003059">
    <property type="entry name" value="Sucrose_phosphorylase"/>
    <property type="match status" value="1"/>
</dbReference>
<dbReference type="InterPro" id="IPR017853">
    <property type="entry name" value="GH"/>
</dbReference>
<evidence type="ECO:0000313" key="7">
    <source>
        <dbReference type="Proteomes" id="UP000280668"/>
    </source>
</evidence>
<feature type="binding site" evidence="4">
    <location>
        <begin position="254"/>
        <end position="256"/>
    </location>
    <ligand>
        <name>substrate</name>
    </ligand>
</feature>
<dbReference type="GO" id="GO:0005975">
    <property type="term" value="P:carbohydrate metabolic process"/>
    <property type="evidence" value="ECO:0007669"/>
    <property type="project" value="InterPro"/>
</dbReference>
<dbReference type="InterPro" id="IPR016377">
    <property type="entry name" value="Sucrose_GGa_phosphorylase-rel"/>
</dbReference>
<sequence length="613" mass="66644">MQPEATERLRRHLEVLYPGRGEEVLADVLTLVQSWARSGASAEQEGRHTADRDTESWGRQGLAGAGYSEQDVFVIAYGDHVRETGIAPLRTLASVLSRHAPEVSAVHLLPHHPATGDGGFAVADYEQVEPALGTWADVSALAQQFRLMLDAVVNHTSTAHLWFRNFCATDPADPTSPAGRFYRTADPADERLAQVTRPRTTDLLTAVEAVEGKRWVWTTFSAEQADLDFREPAVLLAITAVLLDYLRRGASWIRLDAIAFLWKELGTTCIHLPQTHEVVRFWRTLVDALAPGSVLLTETNVPHAENVSYLGTGDEAHAVYQFALPPLTLAAFHQRDASALTSWLANLDPIPAGTTFFTFLASHDGIGLRPVEQLLSREEVAALGETVAEHGGLVSWRTLPDGSRAPYELNSTYFDALRPPGEPEDEHRAVARFLAAHAILLSVPGVPALYLHSLLGSRNWTAGAQESGHARDINRERLERSALEAELSDPASRRTRVLAGLREMMRVRTAVSETAASPFHPDAAMDVLDAGSSVVALCRRAAARTVLCLQEVSGQAQRVRIAGLPDGLRHARDLLGPELGSGAGEVVRALPEIGADGLDVELGGYGVRWLELS</sequence>
<proteinExistence type="inferred from homology"/>
<feature type="binding site" evidence="4">
    <location>
        <begin position="363"/>
        <end position="364"/>
    </location>
    <ligand>
        <name>substrate</name>
    </ligand>
</feature>
<feature type="domain" description="Glycosyl hydrolase family 13 catalytic" evidence="5">
    <location>
        <begin position="29"/>
        <end position="477"/>
    </location>
</feature>
<dbReference type="PANTHER" id="PTHR38784">
    <property type="entry name" value="SUCROSE PHOSPHORYLASE"/>
    <property type="match status" value="1"/>
</dbReference>
<dbReference type="Proteomes" id="UP000280668">
    <property type="component" value="Unassembled WGS sequence"/>
</dbReference>
<dbReference type="Gene3D" id="3.90.400.10">
    <property type="entry name" value="Oligo-1,6-glucosidase, Domain 2"/>
    <property type="match status" value="1"/>
</dbReference>
<dbReference type="Gene3D" id="3.20.20.80">
    <property type="entry name" value="Glycosidases"/>
    <property type="match status" value="1"/>
</dbReference>
<dbReference type="InterPro" id="IPR033746">
    <property type="entry name" value="GGa_phosphorylase"/>
</dbReference>
<dbReference type="AlphaFoldDB" id="A0A3N2BGG6"/>
<dbReference type="SMART" id="SM00642">
    <property type="entry name" value="Aamy"/>
    <property type="match status" value="1"/>
</dbReference>
<comment type="similarity">
    <text evidence="1">Belongs to the glycosyl hydrolase 13 family. Sucrose phosphorylase subfamily.</text>
</comment>
<evidence type="ECO:0000256" key="1">
    <source>
        <dbReference type="ARBA" id="ARBA00008452"/>
    </source>
</evidence>
<feature type="binding site" evidence="4">
    <location>
        <position position="117"/>
    </location>
    <ligand>
        <name>substrate</name>
    </ligand>
</feature>
<evidence type="ECO:0000259" key="5">
    <source>
        <dbReference type="SMART" id="SM00642"/>
    </source>
</evidence>
<dbReference type="EMBL" id="RKHK01000001">
    <property type="protein sequence ID" value="ROR74308.1"/>
    <property type="molecule type" value="Genomic_DNA"/>
</dbReference>
<accession>A0A3N2BGG6</accession>
<gene>
    <name evidence="6" type="ORF">EDD31_2712</name>
</gene>
<dbReference type="CDD" id="cd11356">
    <property type="entry name" value="AmyAc_Sucrose_phosphorylase-like_1"/>
    <property type="match status" value="1"/>
</dbReference>
<evidence type="ECO:0000256" key="2">
    <source>
        <dbReference type="ARBA" id="ARBA00022676"/>
    </source>
</evidence>
<dbReference type="GO" id="GO:0016757">
    <property type="term" value="F:glycosyltransferase activity"/>
    <property type="evidence" value="ECO:0007669"/>
    <property type="project" value="UniProtKB-KW"/>
</dbReference>
<keyword evidence="7" id="KW-1185">Reference proteome</keyword>
<organism evidence="6 7">
    <name type="scientific">Bogoriella caseilytica</name>
    <dbReference type="NCBI Taxonomy" id="56055"/>
    <lineage>
        <taxon>Bacteria</taxon>
        <taxon>Bacillati</taxon>
        <taxon>Actinomycetota</taxon>
        <taxon>Actinomycetes</taxon>
        <taxon>Micrococcales</taxon>
        <taxon>Bogoriellaceae</taxon>
        <taxon>Bogoriella</taxon>
    </lineage>
</organism>
<evidence type="ECO:0000256" key="4">
    <source>
        <dbReference type="PIRSR" id="PIRSR003059-2"/>
    </source>
</evidence>
<keyword evidence="3" id="KW-0808">Transferase</keyword>
<dbReference type="InterPro" id="IPR045857">
    <property type="entry name" value="O16G_dom_2"/>
</dbReference>
<comment type="caution">
    <text evidence="6">The sequence shown here is derived from an EMBL/GenBank/DDBJ whole genome shotgun (WGS) entry which is preliminary data.</text>
</comment>
<feature type="binding site" evidence="4">
    <location>
        <position position="155"/>
    </location>
    <ligand>
        <name>substrate</name>
    </ligand>
</feature>
<evidence type="ECO:0000256" key="3">
    <source>
        <dbReference type="ARBA" id="ARBA00022679"/>
    </source>
</evidence>
<dbReference type="Pfam" id="PF00128">
    <property type="entry name" value="Alpha-amylase"/>
    <property type="match status" value="1"/>
</dbReference>
<keyword evidence="2" id="KW-0328">Glycosyltransferase</keyword>
<dbReference type="PANTHER" id="PTHR38784:SF1">
    <property type="entry name" value="SUCROSE PHOSPHORYLASE"/>
    <property type="match status" value="1"/>
</dbReference>
<dbReference type="RefSeq" id="WP_170163308.1">
    <property type="nucleotide sequence ID" value="NZ_RKHK01000001.1"/>
</dbReference>
<feature type="binding site" evidence="4">
    <location>
        <position position="471"/>
    </location>
    <ligand>
        <name>substrate</name>
    </ligand>
</feature>
<dbReference type="SUPFAM" id="SSF51445">
    <property type="entry name" value="(Trans)glycosidases"/>
    <property type="match status" value="1"/>
</dbReference>
<name>A0A3N2BGG6_9MICO</name>
<protein>
    <submittedName>
        <fullName evidence="6">Sucrose phosphorylase</fullName>
    </submittedName>
</protein>
<evidence type="ECO:0000313" key="6">
    <source>
        <dbReference type="EMBL" id="ROR74308.1"/>
    </source>
</evidence>